<dbReference type="InterPro" id="IPR059226">
    <property type="entry name" value="Choice_anch_Q_dom"/>
</dbReference>
<evidence type="ECO:0000256" key="1">
    <source>
        <dbReference type="ARBA" id="ARBA00004196"/>
    </source>
</evidence>
<keyword evidence="5" id="KW-0732">Signal</keyword>
<dbReference type="Gene3D" id="2.60.40.10">
    <property type="entry name" value="Immunoglobulins"/>
    <property type="match status" value="3"/>
</dbReference>
<dbReference type="EMBL" id="CP098400">
    <property type="protein sequence ID" value="URW78859.1"/>
    <property type="molecule type" value="Genomic_DNA"/>
</dbReference>
<sequence length="1794" mass="192276">MRNLYRSLIIFLFGSFFLSSAVAEVIYVRPGESGSLWNGRSPVYSDLRQALLDAQAGDEIWVAAGIYKPTTGNDRSISFELKEGVKLYGGFVGTETNRDQRDSYRNKTILSGNIGDQSVHTDNSKSVVYADGSSVVITEATIIDGFIIEDGYAPNTWYGGGLYLENASPRVVNVWFRNNHAIMGGAVYGDATSAAVFANVIFSSNSSSSAGGAVYAEGAMTFYHCLWYGNHNAVAYSAASLAEDASIYNSIIWGNTSQSGTPVVTAANVAYSIVQGEDAGPGNLDTDPLFHVAENEDFRLNSGSPALEAANNALIPLWLTKDIEGNARIQGTADMGPYEGAVRVPVTTNPAEGAVFDASETAFTLEWGWTAAAPANIVSYELEYKINGGSVVSANTAMATSYQLSGVTESGKISWRVAAVDENGNYTWSAWAQFFKKRGHPVYVKPNGMGTGKAWNDATNLQAALADYILGDELWLAAGTYRPTTTSNRNLAFEIREGIKIYGGFIGNESVRDARDWYKNRTILSGDIGVPGNTNDNSRNVLIANGTAMAPITGATIIDGVVIEGGYNSDNNSSGAGILLNWASPTFVNVWFRNNYAYQGGAVYGDSNSQAVFINSLFTNNSSTRYGGAVRANARMEFANCLFYGNNTGDRGGAVDNASSSTFVAVNNSIAWNNSAGSANPNFYAVYAKNCIVEGGYAGISILSSDPLFLNASANDFRVNLKSPAVDQGNIALLPSGITKDYKGNARVVNALIDLGPFEGGIATPLQVSPADREVVGLDNGKVTLVWEWQSTVPSDIQSYRIEYVVNGGATNLVDSINKINLSYEVSGLYASDGVRWRVAVRTTDNDLYYSPWSEFYIERGHPIYVKPGATGTGNSWSDATDLQTALQLAVFGDELWVAAGVYKPTSGIDRGIAFEIKEGLKLYGGFSGTETSREQRNHLANQSVLSGNIGDPDSNNDNSYHVVIIKGEVSVPVSSATVIDGFIIEKGRASFAFSDNDKGGALIINNGSPLIINTVFRENYAFSGGAVAVLGNSSAPGFGNVVFLANESRDDGGAVYSNAYPEFYNSLWYGNTAGRWGGAVYGQTANRIKVVNSISRNSASQLSGDDIRNASVTASIYLNAAGTGNFDIDPGFVDAEGGDFRVGPYAPVLDMGVEVPEWLETDFAGQPRILNGKTDIGIYEGYLNTVVPESPADGEAAAPEDGLLTLKWKWYDSKPGDVSNYTLLYSLNGGEYEEVTDIAGEEYVLEGLQSLDEVSWRVISIHNDGSRRLGPVSEFKVNRGHPIYVKPNGNGAGTSWDDAASLHEALFMAAETDILWLAAGYYLPVNKYPVDNDDRNVSFELKSGISLIGGFAGTETAIGQRDLLTNRTIITGDIGSPQANADNSYHVLRAIGTPANPLKGIVIDGVTIQLGYSTSNGAGLFVENASLKVVNSKFLENVAATNGGAVSIDAGSEVVFANVIFSGNSSGTAGGAVWAAGNVVFHNCLWYGNHAGYYGGALFAASGLVYNSIFQGNIAPNNPNIYGSTVTYSMIQGGYTGVGNIDANPLLNNPGEGDFMLRKESPAVDNGNAELLPDWLDFDYFGRPRIDGNGLDLGPIEGYIDMDLKAPRPVSPVDGTVLDKETTSVTVEWEWASTQPAGITGYDVEYRVNDDEFQVITDITDMSRVIPDLKPGDEVRWRVRARKATEVLDWSYYFNFSIEESNFIFLPGAEAFDVNIWPNPMPVGGGELNIEVPGTLKHAVLRIYTINGQMLQEHRGLTGNKFTIDIVTLPPGMYLIVIEENGLGVGAEKLIVK</sequence>
<dbReference type="SUPFAM" id="SSF51126">
    <property type="entry name" value="Pectin lyase-like"/>
    <property type="match status" value="4"/>
</dbReference>
<evidence type="ECO:0000256" key="7">
    <source>
        <dbReference type="ARBA" id="ARBA00023237"/>
    </source>
</evidence>
<dbReference type="CDD" id="cd00063">
    <property type="entry name" value="FN3"/>
    <property type="match status" value="2"/>
</dbReference>
<dbReference type="SUPFAM" id="SSF49265">
    <property type="entry name" value="Fibronectin type III"/>
    <property type="match status" value="2"/>
</dbReference>
<evidence type="ECO:0000313" key="10">
    <source>
        <dbReference type="Proteomes" id="UP001056426"/>
    </source>
</evidence>
<dbReference type="NCBIfam" id="TIGR04183">
    <property type="entry name" value="Por_Secre_tail"/>
    <property type="match status" value="1"/>
</dbReference>
<evidence type="ECO:0000313" key="9">
    <source>
        <dbReference type="EMBL" id="URW78859.1"/>
    </source>
</evidence>
<dbReference type="Pfam" id="PF02415">
    <property type="entry name" value="Chlam_PMP"/>
    <property type="match status" value="1"/>
</dbReference>
<keyword evidence="10" id="KW-1185">Reference proteome</keyword>
<evidence type="ECO:0000256" key="5">
    <source>
        <dbReference type="ARBA" id="ARBA00022729"/>
    </source>
</evidence>
<dbReference type="Pfam" id="PF00041">
    <property type="entry name" value="fn3"/>
    <property type="match status" value="1"/>
</dbReference>
<dbReference type="Gene3D" id="2.160.20.10">
    <property type="entry name" value="Single-stranded right-handed beta-helix, Pectin lyase-like"/>
    <property type="match status" value="4"/>
</dbReference>
<dbReference type="RefSeq" id="WP_250722290.1">
    <property type="nucleotide sequence ID" value="NZ_CP098400.1"/>
</dbReference>
<dbReference type="NCBIfam" id="TIGR01376">
    <property type="entry name" value="POMP_repeat"/>
    <property type="match status" value="1"/>
</dbReference>
<dbReference type="PANTHER" id="PTHR11319:SF35">
    <property type="entry name" value="OUTER MEMBRANE PROTEIN PMPC-RELATED"/>
    <property type="match status" value="1"/>
</dbReference>
<protein>
    <submittedName>
        <fullName evidence="9">Fibronectin type III domain-containing protein</fullName>
    </submittedName>
</protein>
<keyword evidence="6" id="KW-0472">Membrane</keyword>
<dbReference type="Pfam" id="PF18962">
    <property type="entry name" value="Por_Secre_tail"/>
    <property type="match status" value="1"/>
</dbReference>
<evidence type="ECO:0000259" key="8">
    <source>
        <dbReference type="PROSITE" id="PS50853"/>
    </source>
</evidence>
<keyword evidence="7" id="KW-0998">Cell outer membrane</keyword>
<dbReference type="InterPro" id="IPR013783">
    <property type="entry name" value="Ig-like_fold"/>
</dbReference>
<feature type="domain" description="Fibronectin type-III" evidence="8">
    <location>
        <begin position="346"/>
        <end position="439"/>
    </location>
</feature>
<dbReference type="GO" id="GO:0009279">
    <property type="term" value="C:cell outer membrane"/>
    <property type="evidence" value="ECO:0007669"/>
    <property type="project" value="UniProtKB-SubCell"/>
</dbReference>
<evidence type="ECO:0000256" key="2">
    <source>
        <dbReference type="ARBA" id="ARBA00004442"/>
    </source>
</evidence>
<evidence type="ECO:0000256" key="4">
    <source>
        <dbReference type="ARBA" id="ARBA00022525"/>
    </source>
</evidence>
<dbReference type="Proteomes" id="UP001056426">
    <property type="component" value="Chromosome"/>
</dbReference>
<accession>A0A9J6ZMH6</accession>
<evidence type="ECO:0000256" key="6">
    <source>
        <dbReference type="ARBA" id="ARBA00023136"/>
    </source>
</evidence>
<reference evidence="9" key="2">
    <citation type="submission" date="2022-06" db="EMBL/GenBank/DDBJ databases">
        <title>Xiashengella guii gen. nov. sp. nov., a bacterium isolated form anaerobic digestion tank.</title>
        <authorList>
            <person name="Huang H."/>
        </authorList>
    </citation>
    <scope>NUCLEOTIDE SEQUENCE</scope>
    <source>
        <strain evidence="9">Ai-910</strain>
    </source>
</reference>
<dbReference type="InterPro" id="IPR003368">
    <property type="entry name" value="POMP_repeat"/>
</dbReference>
<name>A0A9J6ZMH6_9BACT</name>
<reference evidence="9" key="1">
    <citation type="submission" date="2022-05" db="EMBL/GenBank/DDBJ databases">
        <authorList>
            <person name="Sun X."/>
        </authorList>
    </citation>
    <scope>NUCLEOTIDE SEQUENCE</scope>
    <source>
        <strain evidence="9">Ai-910</strain>
    </source>
</reference>
<dbReference type="InterPro" id="IPR026444">
    <property type="entry name" value="Secre_tail"/>
</dbReference>
<gene>
    <name evidence="9" type="ORF">M9189_08315</name>
</gene>
<feature type="domain" description="Fibronectin type-III" evidence="8">
    <location>
        <begin position="769"/>
        <end position="869"/>
    </location>
</feature>
<dbReference type="InterPro" id="IPR011050">
    <property type="entry name" value="Pectin_lyase_fold/virulence"/>
</dbReference>
<comment type="subcellular location">
    <subcellularLocation>
        <location evidence="1">Cell envelope</location>
    </subcellularLocation>
    <subcellularLocation>
        <location evidence="2">Cell outer membrane</location>
    </subcellularLocation>
    <subcellularLocation>
        <location evidence="3">Secreted</location>
    </subcellularLocation>
</comment>
<dbReference type="PROSITE" id="PS50853">
    <property type="entry name" value="FN3"/>
    <property type="match status" value="3"/>
</dbReference>
<feature type="domain" description="Fibronectin type-III" evidence="8">
    <location>
        <begin position="1607"/>
        <end position="1702"/>
    </location>
</feature>
<dbReference type="InterPro" id="IPR003961">
    <property type="entry name" value="FN3_dom"/>
</dbReference>
<dbReference type="NCBIfam" id="NF041518">
    <property type="entry name" value="choice_anch_Q"/>
    <property type="match status" value="1"/>
</dbReference>
<dbReference type="PANTHER" id="PTHR11319">
    <property type="entry name" value="G PROTEIN-COUPLED RECEPTOR-RELATED"/>
    <property type="match status" value="1"/>
</dbReference>
<dbReference type="KEGG" id="alkq:M9189_08315"/>
<evidence type="ECO:0000256" key="3">
    <source>
        <dbReference type="ARBA" id="ARBA00004613"/>
    </source>
</evidence>
<proteinExistence type="predicted"/>
<dbReference type="InterPro" id="IPR012334">
    <property type="entry name" value="Pectin_lyas_fold"/>
</dbReference>
<dbReference type="SMART" id="SM00060">
    <property type="entry name" value="FN3"/>
    <property type="match status" value="3"/>
</dbReference>
<dbReference type="InterPro" id="IPR036116">
    <property type="entry name" value="FN3_sf"/>
</dbReference>
<organism evidence="9 10">
    <name type="scientific">Xiashengella succiniciproducens</name>
    <dbReference type="NCBI Taxonomy" id="2949635"/>
    <lineage>
        <taxon>Bacteria</taxon>
        <taxon>Pseudomonadati</taxon>
        <taxon>Bacteroidota</taxon>
        <taxon>Bacteroidia</taxon>
        <taxon>Marinilabiliales</taxon>
        <taxon>Marinilabiliaceae</taxon>
        <taxon>Xiashengella</taxon>
    </lineage>
</organism>
<dbReference type="GO" id="GO:0005576">
    <property type="term" value="C:extracellular region"/>
    <property type="evidence" value="ECO:0007669"/>
    <property type="project" value="UniProtKB-SubCell"/>
</dbReference>
<keyword evidence="4" id="KW-0964">Secreted</keyword>